<feature type="transmembrane region" description="Helical" evidence="7">
    <location>
        <begin position="299"/>
        <end position="321"/>
    </location>
</feature>
<dbReference type="PANTHER" id="PTHR34697:SF2">
    <property type="entry name" value="PHOSPHATIDYLGLYCEROL LYSYLTRANSFERASE"/>
    <property type="match status" value="1"/>
</dbReference>
<evidence type="ECO:0000256" key="5">
    <source>
        <dbReference type="ARBA" id="ARBA00023136"/>
    </source>
</evidence>
<sequence>MSAVEAIRGWSLRTWHRLPTHLIGPVVAIGVTLVAFYMLHGMTSELSLGDLDRAFSNLPTIIVLWSLVATAASYCALATYDISATRIAAPGKVSWPVASVAGMAGFAFSNFLGFHLVTGGAVRYRIYARLGLDGAEIAKIILLTWSGLWLAITGLIATAVIISPAGIPFIHLLNTTVDRVAGTLALIGLVALFVYAGRDGREFRLWNWQLILPGRGPLFLQLVAGLLDIAGATYALYVLIPPDVQPGFAPFVVIYLSAVVLAVVSHVPGGVGVFEVTMMAALGASGRADVLAALMVYRIIYYVLPFVVAAAILAVTEVGWLKQRFGGRFSKASRFLRPLVPPVAAVVASLAGLVLVFSSAVPHAPFTLALLHRWVPLAVLEGAHFAASLIGFSLIVVAWGLRRRLKNAWRIAVGLLVAAMILAPLKGLDWYEGAVMLACLVVLVMLRGAFQRSRPERLMSVSTNWLAFLVGSVAATIWLGVFSYQHGIYHSQMWWHFGWQMQEGRFLRASAGLVLALVAVGVLSLLHRPKREVTTVSKRLPSAARHLIERANEARANAAWTGDKTFLIAEDNAALLMYARSGRSLVSLGDPIGDKKAYEELVWQLRELAERQALRAVFYAVRPRSLPIYLDMGFAIFRTGESARVRLATFAVEGPGHEEFRYVTNRLTREGLTFDVVPAAGFETISAELESVATAWTRRYGPHDRRFSMGSFDPAYLSRFDTAVLRKEGRIVGFSNIWVSANRSEIAADLVRYEPDVSKVVMEGLFVHMMLYGRAQGYAYFDLGAAPMDGHADHPLASTWARIGPDLFQHGCHFQHADGLRAFKARFDPVWTPQYLACPRGLAIRQVLLDVEALITDARPAAGKPGTLGEKPSTERSDPSSARLT</sequence>
<dbReference type="Proteomes" id="UP000320314">
    <property type="component" value="Unassembled WGS sequence"/>
</dbReference>
<evidence type="ECO:0000256" key="1">
    <source>
        <dbReference type="ARBA" id="ARBA00004651"/>
    </source>
</evidence>
<dbReference type="NCBIfam" id="NF033480">
    <property type="entry name" value="bifunc_MprF"/>
    <property type="match status" value="1"/>
</dbReference>
<feature type="transmembrane region" description="Helical" evidence="7">
    <location>
        <begin position="246"/>
        <end position="264"/>
    </location>
</feature>
<name>A0A506UER2_9HYPH</name>
<gene>
    <name evidence="9" type="primary">mprF</name>
    <name evidence="9" type="ORF">FJU11_01785</name>
</gene>
<dbReference type="SUPFAM" id="SSF55729">
    <property type="entry name" value="Acyl-CoA N-acyltransferases (Nat)"/>
    <property type="match status" value="1"/>
</dbReference>
<evidence type="ECO:0000259" key="8">
    <source>
        <dbReference type="Pfam" id="PF09924"/>
    </source>
</evidence>
<keyword evidence="2" id="KW-1003">Cell membrane</keyword>
<evidence type="ECO:0000256" key="7">
    <source>
        <dbReference type="SAM" id="Phobius"/>
    </source>
</evidence>
<keyword evidence="5 7" id="KW-0472">Membrane</keyword>
<dbReference type="RefSeq" id="WP_141165303.1">
    <property type="nucleotide sequence ID" value="NZ_VHLH01000002.1"/>
</dbReference>
<feature type="transmembrane region" description="Helical" evidence="7">
    <location>
        <begin position="100"/>
        <end position="122"/>
    </location>
</feature>
<protein>
    <submittedName>
        <fullName evidence="9">Bifunctional lysylphosphatidylglycerol flippase/synthetase MprF</fullName>
    </submittedName>
</protein>
<feature type="domain" description="Phosphatidylglycerol lysyltransferase C-terminal" evidence="8">
    <location>
        <begin position="547"/>
        <end position="837"/>
    </location>
</feature>
<feature type="transmembrane region" description="Helical" evidence="7">
    <location>
        <begin position="342"/>
        <end position="362"/>
    </location>
</feature>
<proteinExistence type="predicted"/>
<dbReference type="InterPro" id="IPR016181">
    <property type="entry name" value="Acyl_CoA_acyltransferase"/>
</dbReference>
<dbReference type="EMBL" id="VHLH01000002">
    <property type="protein sequence ID" value="TPW31946.1"/>
    <property type="molecule type" value="Genomic_DNA"/>
</dbReference>
<keyword evidence="10" id="KW-1185">Reference proteome</keyword>
<feature type="transmembrane region" description="Helical" evidence="7">
    <location>
        <begin position="218"/>
        <end position="240"/>
    </location>
</feature>
<feature type="transmembrane region" description="Helical" evidence="7">
    <location>
        <begin position="431"/>
        <end position="450"/>
    </location>
</feature>
<dbReference type="PANTHER" id="PTHR34697">
    <property type="entry name" value="PHOSPHATIDYLGLYCEROL LYSYLTRANSFERASE"/>
    <property type="match status" value="1"/>
</dbReference>
<feature type="transmembrane region" description="Helical" evidence="7">
    <location>
        <begin position="60"/>
        <end position="80"/>
    </location>
</feature>
<evidence type="ECO:0000256" key="3">
    <source>
        <dbReference type="ARBA" id="ARBA00022692"/>
    </source>
</evidence>
<reference evidence="9 10" key="1">
    <citation type="submission" date="2019-06" db="EMBL/GenBank/DDBJ databases">
        <authorList>
            <person name="Li M."/>
        </authorList>
    </citation>
    <scope>NUCLEOTIDE SEQUENCE [LARGE SCALE GENOMIC DNA]</scope>
    <source>
        <strain evidence="9 10">BGMRC6574</strain>
    </source>
</reference>
<dbReference type="InterPro" id="IPR024320">
    <property type="entry name" value="LPG_synthase_C"/>
</dbReference>
<keyword evidence="4 7" id="KW-1133">Transmembrane helix</keyword>
<feature type="transmembrane region" description="Helical" evidence="7">
    <location>
        <begin position="408"/>
        <end position="425"/>
    </location>
</feature>
<comment type="caution">
    <text evidence="9">The sequence shown here is derived from an EMBL/GenBank/DDBJ whole genome shotgun (WGS) entry which is preliminary data.</text>
</comment>
<dbReference type="Pfam" id="PF09924">
    <property type="entry name" value="LPG_synthase_C"/>
    <property type="match status" value="1"/>
</dbReference>
<feature type="region of interest" description="Disordered" evidence="6">
    <location>
        <begin position="860"/>
        <end position="885"/>
    </location>
</feature>
<keyword evidence="3 7" id="KW-0812">Transmembrane</keyword>
<evidence type="ECO:0000256" key="2">
    <source>
        <dbReference type="ARBA" id="ARBA00022475"/>
    </source>
</evidence>
<feature type="transmembrane region" description="Helical" evidence="7">
    <location>
        <begin position="20"/>
        <end position="39"/>
    </location>
</feature>
<evidence type="ECO:0000256" key="6">
    <source>
        <dbReference type="SAM" id="MobiDB-lite"/>
    </source>
</evidence>
<feature type="transmembrane region" description="Helical" evidence="7">
    <location>
        <begin position="462"/>
        <end position="486"/>
    </location>
</feature>
<dbReference type="OrthoDB" id="145485at2"/>
<evidence type="ECO:0000313" key="9">
    <source>
        <dbReference type="EMBL" id="TPW31946.1"/>
    </source>
</evidence>
<comment type="subcellular location">
    <subcellularLocation>
        <location evidence="1">Cell membrane</location>
        <topology evidence="1">Multi-pass membrane protein</topology>
    </subcellularLocation>
</comment>
<organism evidence="9 10">
    <name type="scientific">Pararhizobium mangrovi</name>
    <dbReference type="NCBI Taxonomy" id="2590452"/>
    <lineage>
        <taxon>Bacteria</taxon>
        <taxon>Pseudomonadati</taxon>
        <taxon>Pseudomonadota</taxon>
        <taxon>Alphaproteobacteria</taxon>
        <taxon>Hyphomicrobiales</taxon>
        <taxon>Rhizobiaceae</taxon>
        <taxon>Rhizobium/Agrobacterium group</taxon>
        <taxon>Pararhizobium</taxon>
    </lineage>
</organism>
<accession>A0A506UER2</accession>
<dbReference type="GO" id="GO:0055091">
    <property type="term" value="P:phospholipid homeostasis"/>
    <property type="evidence" value="ECO:0007669"/>
    <property type="project" value="TreeGrafter"/>
</dbReference>
<dbReference type="GO" id="GO:0005886">
    <property type="term" value="C:plasma membrane"/>
    <property type="evidence" value="ECO:0007669"/>
    <property type="project" value="UniProtKB-SubCell"/>
</dbReference>
<dbReference type="GO" id="GO:0016755">
    <property type="term" value="F:aminoacyltransferase activity"/>
    <property type="evidence" value="ECO:0007669"/>
    <property type="project" value="TreeGrafter"/>
</dbReference>
<evidence type="ECO:0000313" key="10">
    <source>
        <dbReference type="Proteomes" id="UP000320314"/>
    </source>
</evidence>
<dbReference type="AlphaFoldDB" id="A0A506UER2"/>
<dbReference type="InterPro" id="IPR051211">
    <property type="entry name" value="PG_lysyltransferase"/>
</dbReference>
<feature type="transmembrane region" description="Helical" evidence="7">
    <location>
        <begin position="506"/>
        <end position="526"/>
    </location>
</feature>
<evidence type="ECO:0000256" key="4">
    <source>
        <dbReference type="ARBA" id="ARBA00022989"/>
    </source>
</evidence>
<feature type="transmembrane region" description="Helical" evidence="7">
    <location>
        <begin position="382"/>
        <end position="401"/>
    </location>
</feature>
<feature type="transmembrane region" description="Helical" evidence="7">
    <location>
        <begin position="179"/>
        <end position="197"/>
    </location>
</feature>
<feature type="transmembrane region" description="Helical" evidence="7">
    <location>
        <begin position="142"/>
        <end position="167"/>
    </location>
</feature>